<dbReference type="NCBIfam" id="NF006133">
    <property type="entry name" value="PRK08278.1"/>
    <property type="match status" value="1"/>
</dbReference>
<protein>
    <recommendedName>
        <fullName evidence="8">Hydroxysteroid dehydrogenase-like protein 2</fullName>
    </recommendedName>
</protein>
<proteinExistence type="inferred from homology"/>
<dbReference type="GO" id="GO:0016491">
    <property type="term" value="F:oxidoreductase activity"/>
    <property type="evidence" value="ECO:0007669"/>
    <property type="project" value="UniProtKB-KW"/>
</dbReference>
<evidence type="ECO:0000256" key="6">
    <source>
        <dbReference type="ARBA" id="ARBA00023128"/>
    </source>
</evidence>
<evidence type="ECO:0000256" key="1">
    <source>
        <dbReference type="ARBA" id="ARBA00004173"/>
    </source>
</evidence>
<organism evidence="10">
    <name type="scientific">Salpingoeca rosetta (strain ATCC 50818 / BSB-021)</name>
    <dbReference type="NCBI Taxonomy" id="946362"/>
    <lineage>
        <taxon>Eukaryota</taxon>
        <taxon>Choanoflagellata</taxon>
        <taxon>Craspedida</taxon>
        <taxon>Salpingoecidae</taxon>
        <taxon>Salpingoeca</taxon>
    </lineage>
</organism>
<sequence>MALPVSKAAGSAARRASTIARHMSVVPDLLAGGWAMKRIPKVPDDHVLPERSLKGKTLFVTGASRGIGLAIALRAAQDGANVAIAAKTVEPHPALPGTIYTAAEDIEKAGGQALPVQCDIRSEDSVRAAIDATVDKFGGIDILVNNASAINTSDTESVEMKRYDLMHTINERGTFMCTKLCLPHLKKSDNAHVLTLAPPLFNLDEKWFQHHTAYTTSKYGMAMCVLGHSAEFRPFNIGVNALWPRTTIATAALQNVLGGDAMMKIARKPEIMADAAHFILTRRSDKCTGNFFVDDEVLASEGVRDLQKYKVDPTLPDSELCPDFFV</sequence>
<dbReference type="eggNOG" id="KOG0725">
    <property type="taxonomic scope" value="Eukaryota"/>
</dbReference>
<keyword evidence="6" id="KW-0496">Mitochondrion</keyword>
<dbReference type="OrthoDB" id="5327538at2759"/>
<dbReference type="RefSeq" id="XP_004994848.1">
    <property type="nucleotide sequence ID" value="XM_004994791.1"/>
</dbReference>
<dbReference type="EMBL" id="GL832963">
    <property type="protein sequence ID" value="EGD83344.1"/>
    <property type="molecule type" value="Genomic_DNA"/>
</dbReference>
<dbReference type="STRING" id="946362.F2U7C7"/>
<dbReference type="OMA" id="WWSSVAN"/>
<keyword evidence="7" id="KW-0576">Peroxisome</keyword>
<evidence type="ECO:0000256" key="8">
    <source>
        <dbReference type="ARBA" id="ARBA00040243"/>
    </source>
</evidence>
<evidence type="ECO:0000313" key="10">
    <source>
        <dbReference type="Proteomes" id="UP000007799"/>
    </source>
</evidence>
<dbReference type="KEGG" id="sre:PTSG_03952"/>
<dbReference type="PANTHER" id="PTHR42808">
    <property type="entry name" value="HYDROXYSTEROID DEHYDROGENASE-LIKE PROTEIN 2"/>
    <property type="match status" value="1"/>
</dbReference>
<dbReference type="CDD" id="cd09762">
    <property type="entry name" value="HSDL2_SDR_c"/>
    <property type="match status" value="1"/>
</dbReference>
<comment type="subcellular location">
    <subcellularLocation>
        <location evidence="1">Mitochondrion</location>
    </subcellularLocation>
    <subcellularLocation>
        <location evidence="2">Peroxisome</location>
    </subcellularLocation>
</comment>
<evidence type="ECO:0000256" key="7">
    <source>
        <dbReference type="ARBA" id="ARBA00023140"/>
    </source>
</evidence>
<accession>F2U7C7</accession>
<keyword evidence="10" id="KW-1185">Reference proteome</keyword>
<dbReference type="GO" id="GO:0005777">
    <property type="term" value="C:peroxisome"/>
    <property type="evidence" value="ECO:0007669"/>
    <property type="project" value="UniProtKB-SubCell"/>
</dbReference>
<dbReference type="Pfam" id="PF00106">
    <property type="entry name" value="adh_short"/>
    <property type="match status" value="1"/>
</dbReference>
<dbReference type="PANTHER" id="PTHR42808:SF3">
    <property type="entry name" value="HYDROXYSTEROID DEHYDROGENASE-LIKE PROTEIN 2"/>
    <property type="match status" value="1"/>
</dbReference>
<keyword evidence="4" id="KW-0521">NADP</keyword>
<dbReference type="FunCoup" id="F2U7C7">
    <property type="interactions" value="701"/>
</dbReference>
<dbReference type="InParanoid" id="F2U7C7"/>
<dbReference type="FunFam" id="3.40.50.720:FF:000301">
    <property type="entry name" value="Hydroxysteroid dehydrogenase like 2"/>
    <property type="match status" value="1"/>
</dbReference>
<evidence type="ECO:0000256" key="3">
    <source>
        <dbReference type="ARBA" id="ARBA00006484"/>
    </source>
</evidence>
<evidence type="ECO:0000256" key="4">
    <source>
        <dbReference type="ARBA" id="ARBA00022857"/>
    </source>
</evidence>
<dbReference type="Gene3D" id="3.40.50.720">
    <property type="entry name" value="NAD(P)-binding Rossmann-like Domain"/>
    <property type="match status" value="1"/>
</dbReference>
<comment type="similarity">
    <text evidence="3">Belongs to the short-chain dehydrogenases/reductases (SDR) family.</text>
</comment>
<dbReference type="InterPro" id="IPR036291">
    <property type="entry name" value="NAD(P)-bd_dom_sf"/>
</dbReference>
<dbReference type="GO" id="GO:0005739">
    <property type="term" value="C:mitochondrion"/>
    <property type="evidence" value="ECO:0007669"/>
    <property type="project" value="UniProtKB-SubCell"/>
</dbReference>
<evidence type="ECO:0000313" key="9">
    <source>
        <dbReference type="EMBL" id="EGD83344.1"/>
    </source>
</evidence>
<dbReference type="SUPFAM" id="SSF51735">
    <property type="entry name" value="NAD(P)-binding Rossmann-fold domains"/>
    <property type="match status" value="1"/>
</dbReference>
<reference evidence="9" key="1">
    <citation type="submission" date="2009-08" db="EMBL/GenBank/DDBJ databases">
        <title>Annotation of Salpingoeca rosetta.</title>
        <authorList>
            <consortium name="The Broad Institute Genome Sequencing Platform"/>
            <person name="Russ C."/>
            <person name="Cuomo C."/>
            <person name="Burger G."/>
            <person name="Gray M.W."/>
            <person name="Holland P.W.H."/>
            <person name="King N."/>
            <person name="Lang F.B.F."/>
            <person name="Roger A.J."/>
            <person name="Ruiz-Trillo I."/>
            <person name="Young S.K."/>
            <person name="Zeng Q."/>
            <person name="Gargeya S."/>
            <person name="Alvarado L."/>
            <person name="Berlin A."/>
            <person name="Chapman S.B."/>
            <person name="Chen Z."/>
            <person name="Freedman E."/>
            <person name="Gellesch M."/>
            <person name="Goldberg J."/>
            <person name="Griggs A."/>
            <person name="Gujja S."/>
            <person name="Heilman E."/>
            <person name="Heiman D."/>
            <person name="Howarth C."/>
            <person name="Mehta T."/>
            <person name="Neiman D."/>
            <person name="Pearson M."/>
            <person name="Roberts A."/>
            <person name="Saif S."/>
            <person name="Shea T."/>
            <person name="Shenoy N."/>
            <person name="Sisk P."/>
            <person name="Stolte C."/>
            <person name="Sykes S."/>
            <person name="White J."/>
            <person name="Yandava C."/>
            <person name="Haas B."/>
            <person name="Nusbaum C."/>
            <person name="Birren B."/>
        </authorList>
    </citation>
    <scope>NUCLEOTIDE SEQUENCE [LARGE SCALE GENOMIC DNA]</scope>
    <source>
        <strain evidence="9">ATCC 50818</strain>
    </source>
</reference>
<gene>
    <name evidence="9" type="ORF">PTSG_03952</name>
</gene>
<dbReference type="AlphaFoldDB" id="F2U7C7"/>
<name>F2U7C7_SALR5</name>
<dbReference type="InterPro" id="IPR051935">
    <property type="entry name" value="HSDL2"/>
</dbReference>
<dbReference type="InterPro" id="IPR002347">
    <property type="entry name" value="SDR_fam"/>
</dbReference>
<keyword evidence="5" id="KW-0560">Oxidoreductase</keyword>
<dbReference type="PRINTS" id="PR00081">
    <property type="entry name" value="GDHRDH"/>
</dbReference>
<evidence type="ECO:0000256" key="5">
    <source>
        <dbReference type="ARBA" id="ARBA00023002"/>
    </source>
</evidence>
<evidence type="ECO:0000256" key="2">
    <source>
        <dbReference type="ARBA" id="ARBA00004275"/>
    </source>
</evidence>
<dbReference type="GeneID" id="16075428"/>
<dbReference type="Proteomes" id="UP000007799">
    <property type="component" value="Unassembled WGS sequence"/>
</dbReference>